<comment type="similarity">
    <text evidence="1">Belongs to the pseudomonas-type ThrB family.</text>
</comment>
<dbReference type="InterPro" id="IPR002575">
    <property type="entry name" value="Aminoglycoside_PTrfase"/>
</dbReference>
<name>A0ABV8XBI0_9LACT</name>
<comment type="caution">
    <text evidence="3">The sequence shown here is derived from an EMBL/GenBank/DDBJ whole genome shotgun (WGS) entry which is preliminary data.</text>
</comment>
<dbReference type="Pfam" id="PF01636">
    <property type="entry name" value="APH"/>
    <property type="match status" value="1"/>
</dbReference>
<gene>
    <name evidence="3" type="ORF">ACFOZY_15230</name>
</gene>
<keyword evidence="4" id="KW-1185">Reference proteome</keyword>
<accession>A0ABV8XBI0</accession>
<proteinExistence type="inferred from homology"/>
<feature type="domain" description="Aminoglycoside phosphotransferase" evidence="2">
    <location>
        <begin position="16"/>
        <end position="222"/>
    </location>
</feature>
<evidence type="ECO:0000313" key="4">
    <source>
        <dbReference type="Proteomes" id="UP001595817"/>
    </source>
</evidence>
<dbReference type="SUPFAM" id="SSF56112">
    <property type="entry name" value="Protein kinase-like (PK-like)"/>
    <property type="match status" value="1"/>
</dbReference>
<evidence type="ECO:0000256" key="1">
    <source>
        <dbReference type="ARBA" id="ARBA00038240"/>
    </source>
</evidence>
<dbReference type="PANTHER" id="PTHR21064:SF6">
    <property type="entry name" value="AMINOGLYCOSIDE PHOSPHOTRANSFERASE DOMAIN-CONTAINING PROTEIN"/>
    <property type="match status" value="1"/>
</dbReference>
<evidence type="ECO:0000313" key="3">
    <source>
        <dbReference type="EMBL" id="MFC4411742.1"/>
    </source>
</evidence>
<dbReference type="RefSeq" id="WP_378157034.1">
    <property type="nucleotide sequence ID" value="NZ_JBHSEC010000022.1"/>
</dbReference>
<dbReference type="Proteomes" id="UP001595817">
    <property type="component" value="Unassembled WGS sequence"/>
</dbReference>
<sequence>MSFLPDLERLTGATIITTISDGFQNKVFEARWNGRKIIIRLSEKSRRPLEQLLAEMEWLDYLAGQGIRVAKVIHHPIEITDDDIPYFAVFFEHTDGRPVNVQNLSEWNEEFFERWGKGIALLHNAGAPKLSRPTWLWENDLEEKTERTPWLKIAYDKIINNMEEFNHDQHCFGLIHNDLHTGNFHIVKKEVVLFDFDDCTYHFYAQDLAVSIYHALWTGMSYYPEWNEFPDCFLASFLKGYSSERALQPDMFEQLLECLKMREVFLFTLFREKWNLESIEEWQRLKLIDLEESIQKGKVPFEKELLTYKGLFYAK</sequence>
<protein>
    <submittedName>
        <fullName evidence="3">Phosphotransferase enzyme family protein</fullName>
    </submittedName>
</protein>
<dbReference type="InterPro" id="IPR011009">
    <property type="entry name" value="Kinase-like_dom_sf"/>
</dbReference>
<organism evidence="3 4">
    <name type="scientific">Chungangia koreensis</name>
    <dbReference type="NCBI Taxonomy" id="752657"/>
    <lineage>
        <taxon>Bacteria</taxon>
        <taxon>Bacillati</taxon>
        <taxon>Bacillota</taxon>
        <taxon>Bacilli</taxon>
        <taxon>Lactobacillales</taxon>
        <taxon>Chungangia</taxon>
    </lineage>
</organism>
<evidence type="ECO:0000259" key="2">
    <source>
        <dbReference type="Pfam" id="PF01636"/>
    </source>
</evidence>
<dbReference type="EMBL" id="JBHSEC010000022">
    <property type="protein sequence ID" value="MFC4411742.1"/>
    <property type="molecule type" value="Genomic_DNA"/>
</dbReference>
<dbReference type="InterPro" id="IPR050249">
    <property type="entry name" value="Pseudomonas-type_ThrB"/>
</dbReference>
<reference evidence="4" key="1">
    <citation type="journal article" date="2019" name="Int. J. Syst. Evol. Microbiol.">
        <title>The Global Catalogue of Microorganisms (GCM) 10K type strain sequencing project: providing services to taxonomists for standard genome sequencing and annotation.</title>
        <authorList>
            <consortium name="The Broad Institute Genomics Platform"/>
            <consortium name="The Broad Institute Genome Sequencing Center for Infectious Disease"/>
            <person name="Wu L."/>
            <person name="Ma J."/>
        </authorList>
    </citation>
    <scope>NUCLEOTIDE SEQUENCE [LARGE SCALE GENOMIC DNA]</scope>
    <source>
        <strain evidence="4">CCUG 59778</strain>
    </source>
</reference>
<dbReference type="PANTHER" id="PTHR21064">
    <property type="entry name" value="AMINOGLYCOSIDE PHOSPHOTRANSFERASE DOMAIN-CONTAINING PROTEIN-RELATED"/>
    <property type="match status" value="1"/>
</dbReference>
<dbReference type="Gene3D" id="3.90.1200.10">
    <property type="match status" value="1"/>
</dbReference>